<sequence>MNVRFGDGSNANLALFKYLTTTIEPLGLPKELAKSIVMMLYVHKVPRMVKERLDDMYTLPQYDDLYEIAKKVDIRYSQKEHFGERRTDRRDSLNDSERNRRDSGLRKQDFKEKSEYGDGCYYDKNDKNDKRPKVGLKKQNEERKNDNDKIVKTYFVDTDDNVPIYTDITFEGAQDGPLTVMVDTGSDNCVMTIEDFEKLPPTIKNKLVKCSWLKTEDWHGKLDSALGSLNVLINIANINVIKHEAKFIVGKGKVTMLGRDLVRQLGINPLDYENKSESAYYTDTFVKDTFIYLSFNLQVYLFSVYVLFFFY</sequence>
<dbReference type="InterPro" id="IPR001995">
    <property type="entry name" value="Peptidase_A2_cat"/>
</dbReference>
<keyword evidence="3" id="KW-0812">Transmembrane</keyword>
<dbReference type="WBParaSite" id="PTRK_0000554600.1">
    <property type="protein sequence ID" value="PTRK_0000554600.1"/>
    <property type="gene ID" value="PTRK_0000554600"/>
</dbReference>
<name>A0A0N4ZDA5_PARTI</name>
<reference evidence="6" key="1">
    <citation type="submission" date="2017-02" db="UniProtKB">
        <authorList>
            <consortium name="WormBaseParasite"/>
        </authorList>
    </citation>
    <scope>IDENTIFICATION</scope>
</reference>
<keyword evidence="1" id="KW-0378">Hydrolase</keyword>
<accession>A0A0N4ZDA5</accession>
<evidence type="ECO:0000313" key="6">
    <source>
        <dbReference type="WBParaSite" id="PTRK_0000554600.1"/>
    </source>
</evidence>
<keyword evidence="3" id="KW-0472">Membrane</keyword>
<dbReference type="InterPro" id="IPR021109">
    <property type="entry name" value="Peptidase_aspartic_dom_sf"/>
</dbReference>
<evidence type="ECO:0000256" key="1">
    <source>
        <dbReference type="ARBA" id="ARBA00022801"/>
    </source>
</evidence>
<evidence type="ECO:0000259" key="4">
    <source>
        <dbReference type="PROSITE" id="PS50175"/>
    </source>
</evidence>
<dbReference type="InterPro" id="IPR001969">
    <property type="entry name" value="Aspartic_peptidase_AS"/>
</dbReference>
<feature type="region of interest" description="Disordered" evidence="2">
    <location>
        <begin position="80"/>
        <end position="143"/>
    </location>
</feature>
<keyword evidence="3" id="KW-1133">Transmembrane helix</keyword>
<evidence type="ECO:0000256" key="2">
    <source>
        <dbReference type="SAM" id="MobiDB-lite"/>
    </source>
</evidence>
<feature type="domain" description="Peptidase A2" evidence="4">
    <location>
        <begin position="178"/>
        <end position="261"/>
    </location>
</feature>
<dbReference type="PROSITE" id="PS50175">
    <property type="entry name" value="ASP_PROT_RETROV"/>
    <property type="match status" value="1"/>
</dbReference>
<dbReference type="Proteomes" id="UP000038045">
    <property type="component" value="Unplaced"/>
</dbReference>
<keyword evidence="5" id="KW-1185">Reference proteome</keyword>
<protein>
    <submittedName>
        <fullName evidence="6">Peptidase A2 domain-containing protein</fullName>
    </submittedName>
</protein>
<dbReference type="GO" id="GO:0004190">
    <property type="term" value="F:aspartic-type endopeptidase activity"/>
    <property type="evidence" value="ECO:0007669"/>
    <property type="project" value="InterPro"/>
</dbReference>
<dbReference type="PROSITE" id="PS00141">
    <property type="entry name" value="ASP_PROTEASE"/>
    <property type="match status" value="1"/>
</dbReference>
<evidence type="ECO:0000256" key="3">
    <source>
        <dbReference type="SAM" id="Phobius"/>
    </source>
</evidence>
<dbReference type="Gene3D" id="2.40.70.10">
    <property type="entry name" value="Acid Proteases"/>
    <property type="match status" value="1"/>
</dbReference>
<dbReference type="GO" id="GO:0006508">
    <property type="term" value="P:proteolysis"/>
    <property type="evidence" value="ECO:0007669"/>
    <property type="project" value="InterPro"/>
</dbReference>
<feature type="transmembrane region" description="Helical" evidence="3">
    <location>
        <begin position="290"/>
        <end position="310"/>
    </location>
</feature>
<evidence type="ECO:0000313" key="5">
    <source>
        <dbReference type="Proteomes" id="UP000038045"/>
    </source>
</evidence>
<organism evidence="5 6">
    <name type="scientific">Parastrongyloides trichosuri</name>
    <name type="common">Possum-specific nematode worm</name>
    <dbReference type="NCBI Taxonomy" id="131310"/>
    <lineage>
        <taxon>Eukaryota</taxon>
        <taxon>Metazoa</taxon>
        <taxon>Ecdysozoa</taxon>
        <taxon>Nematoda</taxon>
        <taxon>Chromadorea</taxon>
        <taxon>Rhabditida</taxon>
        <taxon>Tylenchina</taxon>
        <taxon>Panagrolaimomorpha</taxon>
        <taxon>Strongyloidoidea</taxon>
        <taxon>Strongyloididae</taxon>
        <taxon>Parastrongyloides</taxon>
    </lineage>
</organism>
<proteinExistence type="predicted"/>
<dbReference type="AlphaFoldDB" id="A0A0N4ZDA5"/>
<dbReference type="SUPFAM" id="SSF50630">
    <property type="entry name" value="Acid proteases"/>
    <property type="match status" value="1"/>
</dbReference>